<sequence>MTVDTSSTALRQRRRSLKALLQPLFPRRSAWPPPSHARCPASRAPHLAPRGRHPPGADSRRHPRSASTKSDGSPSLCPSSGAHHLRFFVALAPWRPSCIGPCISARALAAHATGLRLLIWNPNLCAHVYVRKLALRPTGNYVLPLMARTRHVHQRKLGHEHGLQHRARAHRPAHSCVMSSSAFTIESEVRPLHRPAVRRLTPSAALQFQRPHIIGCPSRMAAHKDVRSPPYPPSGRPALFPAREDLLEALWDMLLQHCPDLAELTLCSFSAGHRTFAVEHRRARLAVPARVPHAPRAQHRIAPRMDVPALDVPRG</sequence>
<gene>
    <name evidence="2" type="ORF">GGX14DRAFT_600548</name>
</gene>
<name>A0AAD6USV6_9AGAR</name>
<protein>
    <submittedName>
        <fullName evidence="2">Uncharacterized protein</fullName>
    </submittedName>
</protein>
<evidence type="ECO:0000256" key="1">
    <source>
        <dbReference type="SAM" id="MobiDB-lite"/>
    </source>
</evidence>
<dbReference type="Proteomes" id="UP001219525">
    <property type="component" value="Unassembled WGS sequence"/>
</dbReference>
<feature type="compositionally biased region" description="Polar residues" evidence="1">
    <location>
        <begin position="65"/>
        <end position="77"/>
    </location>
</feature>
<organism evidence="2 3">
    <name type="scientific">Mycena pura</name>
    <dbReference type="NCBI Taxonomy" id="153505"/>
    <lineage>
        <taxon>Eukaryota</taxon>
        <taxon>Fungi</taxon>
        <taxon>Dikarya</taxon>
        <taxon>Basidiomycota</taxon>
        <taxon>Agaricomycotina</taxon>
        <taxon>Agaricomycetes</taxon>
        <taxon>Agaricomycetidae</taxon>
        <taxon>Agaricales</taxon>
        <taxon>Marasmiineae</taxon>
        <taxon>Mycenaceae</taxon>
        <taxon>Mycena</taxon>
    </lineage>
</organism>
<keyword evidence="3" id="KW-1185">Reference proteome</keyword>
<accession>A0AAD6USV6</accession>
<evidence type="ECO:0000313" key="2">
    <source>
        <dbReference type="EMBL" id="KAJ7191387.1"/>
    </source>
</evidence>
<dbReference type="EMBL" id="JARJCW010000133">
    <property type="protein sequence ID" value="KAJ7191387.1"/>
    <property type="molecule type" value="Genomic_DNA"/>
</dbReference>
<dbReference type="AlphaFoldDB" id="A0AAD6USV6"/>
<evidence type="ECO:0000313" key="3">
    <source>
        <dbReference type="Proteomes" id="UP001219525"/>
    </source>
</evidence>
<comment type="caution">
    <text evidence="2">The sequence shown here is derived from an EMBL/GenBank/DDBJ whole genome shotgun (WGS) entry which is preliminary data.</text>
</comment>
<reference evidence="2" key="1">
    <citation type="submission" date="2023-03" db="EMBL/GenBank/DDBJ databases">
        <title>Massive genome expansion in bonnet fungi (Mycena s.s.) driven by repeated elements and novel gene families across ecological guilds.</title>
        <authorList>
            <consortium name="Lawrence Berkeley National Laboratory"/>
            <person name="Harder C.B."/>
            <person name="Miyauchi S."/>
            <person name="Viragh M."/>
            <person name="Kuo A."/>
            <person name="Thoen E."/>
            <person name="Andreopoulos B."/>
            <person name="Lu D."/>
            <person name="Skrede I."/>
            <person name="Drula E."/>
            <person name="Henrissat B."/>
            <person name="Morin E."/>
            <person name="Kohler A."/>
            <person name="Barry K."/>
            <person name="LaButti K."/>
            <person name="Morin E."/>
            <person name="Salamov A."/>
            <person name="Lipzen A."/>
            <person name="Mereny Z."/>
            <person name="Hegedus B."/>
            <person name="Baldrian P."/>
            <person name="Stursova M."/>
            <person name="Weitz H."/>
            <person name="Taylor A."/>
            <person name="Grigoriev I.V."/>
            <person name="Nagy L.G."/>
            <person name="Martin F."/>
            <person name="Kauserud H."/>
        </authorList>
    </citation>
    <scope>NUCLEOTIDE SEQUENCE</scope>
    <source>
        <strain evidence="2">9144</strain>
    </source>
</reference>
<feature type="region of interest" description="Disordered" evidence="1">
    <location>
        <begin position="26"/>
        <end position="77"/>
    </location>
</feature>
<proteinExistence type="predicted"/>